<accession>A0ABS6MRG4</accession>
<keyword evidence="3" id="KW-1185">Reference proteome</keyword>
<proteinExistence type="predicted"/>
<gene>
    <name evidence="2" type="ORF">KQY15_18090</name>
</gene>
<dbReference type="RefSeq" id="WP_217671334.1">
    <property type="nucleotide sequence ID" value="NZ_JAHRID010000011.1"/>
</dbReference>
<evidence type="ECO:0000313" key="3">
    <source>
        <dbReference type="Proteomes" id="UP000704611"/>
    </source>
</evidence>
<reference evidence="2 3" key="1">
    <citation type="submission" date="2021-06" db="EMBL/GenBank/DDBJ databases">
        <title>Rheinheimera indica sp. nov., isolated from deep-sea sediment.</title>
        <authorList>
            <person name="Wang Z."/>
            <person name="Zhang X.-Y."/>
        </authorList>
    </citation>
    <scope>NUCLEOTIDE SEQUENCE [LARGE SCALE GENOMIC DNA]</scope>
    <source>
        <strain evidence="2 3">SM2107</strain>
    </source>
</reference>
<dbReference type="InterPro" id="IPR052179">
    <property type="entry name" value="DD-CPase-like"/>
</dbReference>
<name>A0ABS6MRG4_9GAMM</name>
<dbReference type="Proteomes" id="UP000704611">
    <property type="component" value="Unassembled WGS sequence"/>
</dbReference>
<organism evidence="2 3">
    <name type="scientific">Arsukibacterium indicum</name>
    <dbReference type="NCBI Taxonomy" id="2848612"/>
    <lineage>
        <taxon>Bacteria</taxon>
        <taxon>Pseudomonadati</taxon>
        <taxon>Pseudomonadota</taxon>
        <taxon>Gammaproteobacteria</taxon>
        <taxon>Chromatiales</taxon>
        <taxon>Chromatiaceae</taxon>
        <taxon>Arsukibacterium</taxon>
    </lineage>
</organism>
<evidence type="ECO:0000313" key="2">
    <source>
        <dbReference type="EMBL" id="MBV2131014.1"/>
    </source>
</evidence>
<dbReference type="InterPro" id="IPR003709">
    <property type="entry name" value="VanY-like_core_dom"/>
</dbReference>
<evidence type="ECO:0000259" key="1">
    <source>
        <dbReference type="Pfam" id="PF02557"/>
    </source>
</evidence>
<protein>
    <submittedName>
        <fullName evidence="2">M15 family metallopeptidase</fullName>
    </submittedName>
</protein>
<sequence length="230" mass="25737">MTPPTLTAEILTGCSEEHLSALANGQLIHQQMQPAWQKLQQAAAADGITIAIASAFRSFQRQAAIWQAKCEGTRPVYNLQQQQVEISKLSGLKKLEAIMLFSALPGASRHHWGTELDIYDAAAVTSDYRPQLLQSEYSESGPFNRLNQWLETEAAKFGFFRPYKKYRGGVAPEPWHLSYAPIAKPYQKALTMQTLQNCLGQHPIAEQQAVLANLAQLYQTYVINICEDNE</sequence>
<feature type="domain" description="D-alanyl-D-alanine carboxypeptidase-like core" evidence="1">
    <location>
        <begin position="27"/>
        <end position="181"/>
    </location>
</feature>
<comment type="caution">
    <text evidence="2">The sequence shown here is derived from an EMBL/GenBank/DDBJ whole genome shotgun (WGS) entry which is preliminary data.</text>
</comment>
<dbReference type="PANTHER" id="PTHR34385:SF1">
    <property type="entry name" value="PEPTIDOGLYCAN L-ALANYL-D-GLUTAMATE ENDOPEPTIDASE CWLK"/>
    <property type="match status" value="1"/>
</dbReference>
<dbReference type="CDD" id="cd14847">
    <property type="entry name" value="DD-carboxypeptidase_like"/>
    <property type="match status" value="1"/>
</dbReference>
<dbReference type="Pfam" id="PF02557">
    <property type="entry name" value="VanY"/>
    <property type="match status" value="1"/>
</dbReference>
<dbReference type="EMBL" id="JAHRID010000011">
    <property type="protein sequence ID" value="MBV2131014.1"/>
    <property type="molecule type" value="Genomic_DNA"/>
</dbReference>
<dbReference type="PANTHER" id="PTHR34385">
    <property type="entry name" value="D-ALANYL-D-ALANINE CARBOXYPEPTIDASE"/>
    <property type="match status" value="1"/>
</dbReference>